<dbReference type="InterPro" id="IPR025979">
    <property type="entry name" value="ChrR-like_cupin_dom"/>
</dbReference>
<dbReference type="Proteomes" id="UP001139089">
    <property type="component" value="Unassembled WGS sequence"/>
</dbReference>
<accession>A0A9X1T2C6</accession>
<gene>
    <name evidence="2" type="ORF">LRX75_21650</name>
</gene>
<evidence type="ECO:0000259" key="1">
    <source>
        <dbReference type="Pfam" id="PF12973"/>
    </source>
</evidence>
<dbReference type="InterPro" id="IPR011051">
    <property type="entry name" value="RmlC_Cupin_sf"/>
</dbReference>
<dbReference type="InterPro" id="IPR014710">
    <property type="entry name" value="RmlC-like_jellyroll"/>
</dbReference>
<keyword evidence="3" id="KW-1185">Reference proteome</keyword>
<feature type="domain" description="ChrR-like cupin" evidence="1">
    <location>
        <begin position="105"/>
        <end position="196"/>
    </location>
</feature>
<dbReference type="SUPFAM" id="SSF51182">
    <property type="entry name" value="RmlC-like cupins"/>
    <property type="match status" value="1"/>
</dbReference>
<dbReference type="InterPro" id="IPR041916">
    <property type="entry name" value="Anti_sigma_zinc_sf"/>
</dbReference>
<organism evidence="2 3">
    <name type="scientific">Rhizobium quercicola</name>
    <dbReference type="NCBI Taxonomy" id="2901226"/>
    <lineage>
        <taxon>Bacteria</taxon>
        <taxon>Pseudomonadati</taxon>
        <taxon>Pseudomonadota</taxon>
        <taxon>Alphaproteobacteria</taxon>
        <taxon>Hyphomicrobiales</taxon>
        <taxon>Rhizobiaceae</taxon>
        <taxon>Rhizobium/Agrobacterium group</taxon>
        <taxon>Rhizobium</taxon>
    </lineage>
</organism>
<sequence length="216" mass="23309">MTTRELDTVDALMAHYAAGILPEPARVLVAAHLELASVNRQTVAAFEAAAGDLVETLEPAPLSDPENSMAAILSSPPLLLPTAPQPNPQDQNGWPGVLRAFAGFDRHDIPWRWKLPGLKEYTLGKIDGCDVSFYRIRPGRAIPEHTHEGFELSLVLHGAFSDVRGRFGRGDISVADDSLDHRPIADGGEHCIVFAVTDAPVKLRGSLGRRLGDLIG</sequence>
<dbReference type="AlphaFoldDB" id="A0A9X1T2C6"/>
<protein>
    <submittedName>
        <fullName evidence="2">ChrR family anti-sigma-E factor</fullName>
    </submittedName>
</protein>
<dbReference type="InterPro" id="IPR012807">
    <property type="entry name" value="Anti-sigma_ChrR"/>
</dbReference>
<evidence type="ECO:0000313" key="3">
    <source>
        <dbReference type="Proteomes" id="UP001139089"/>
    </source>
</evidence>
<dbReference type="Gene3D" id="1.10.10.1320">
    <property type="entry name" value="Anti-sigma factor, zinc-finger domain"/>
    <property type="match status" value="1"/>
</dbReference>
<reference evidence="2" key="1">
    <citation type="submission" date="2021-12" db="EMBL/GenBank/DDBJ databases">
        <authorList>
            <person name="Li Y."/>
        </authorList>
    </citation>
    <scope>NUCLEOTIDE SEQUENCE</scope>
    <source>
        <strain evidence="2">DKSPLA3</strain>
    </source>
</reference>
<dbReference type="EMBL" id="JAJOZR010000018">
    <property type="protein sequence ID" value="MCD7111641.1"/>
    <property type="molecule type" value="Genomic_DNA"/>
</dbReference>
<dbReference type="CDD" id="cd20301">
    <property type="entry name" value="cupin_ChrR"/>
    <property type="match status" value="1"/>
</dbReference>
<name>A0A9X1T2C6_9HYPH</name>
<dbReference type="Pfam" id="PF12973">
    <property type="entry name" value="Cupin_7"/>
    <property type="match status" value="1"/>
</dbReference>
<proteinExistence type="predicted"/>
<comment type="caution">
    <text evidence="2">The sequence shown here is derived from an EMBL/GenBank/DDBJ whole genome shotgun (WGS) entry which is preliminary data.</text>
</comment>
<dbReference type="Gene3D" id="2.60.120.10">
    <property type="entry name" value="Jelly Rolls"/>
    <property type="match status" value="1"/>
</dbReference>
<evidence type="ECO:0000313" key="2">
    <source>
        <dbReference type="EMBL" id="MCD7111641.1"/>
    </source>
</evidence>
<dbReference type="RefSeq" id="WP_231816705.1">
    <property type="nucleotide sequence ID" value="NZ_JAJOZR010000018.1"/>
</dbReference>
<dbReference type="NCBIfam" id="TIGR02451">
    <property type="entry name" value="anti_sig_ChrR"/>
    <property type="match status" value="1"/>
</dbReference>